<dbReference type="Pfam" id="PF13340">
    <property type="entry name" value="DUF4096"/>
    <property type="match status" value="1"/>
</dbReference>
<evidence type="ECO:0000313" key="4">
    <source>
        <dbReference type="EMBL" id="SPD69541.1"/>
    </source>
</evidence>
<gene>
    <name evidence="2" type="ORF">CBM2586_P330004</name>
    <name evidence="3" type="ORF">CBM2594_P260005</name>
    <name evidence="4" type="ORF">CBM2636_P20228</name>
</gene>
<dbReference type="Proteomes" id="UP000257139">
    <property type="component" value="Plasmid CBM2594_p"/>
</dbReference>
<organism evidence="3 7">
    <name type="scientific">Cupriavidus taiwanensis</name>
    <dbReference type="NCBI Taxonomy" id="164546"/>
    <lineage>
        <taxon>Bacteria</taxon>
        <taxon>Pseudomonadati</taxon>
        <taxon>Pseudomonadota</taxon>
        <taxon>Betaproteobacteria</taxon>
        <taxon>Burkholderiales</taxon>
        <taxon>Burkholderiaceae</taxon>
        <taxon>Cupriavidus</taxon>
    </lineage>
</organism>
<protein>
    <submittedName>
        <fullName evidence="3 4">Transposase</fullName>
    </submittedName>
</protein>
<dbReference type="EMBL" id="OFSN01000054">
    <property type="protein sequence ID" value="SOY77932.1"/>
    <property type="molecule type" value="Genomic_DNA"/>
</dbReference>
<geneLocation type="plasmid" evidence="6">
    <name>cbm2586_p</name>
</geneLocation>
<geneLocation type="plasmid" evidence="5">
    <name>cbm2636p</name>
</geneLocation>
<proteinExistence type="predicted"/>
<evidence type="ECO:0000313" key="6">
    <source>
        <dbReference type="Proteomes" id="UP000257016"/>
    </source>
</evidence>
<dbReference type="EMBL" id="OGUU01000032">
    <property type="protein sequence ID" value="SPC25273.1"/>
    <property type="molecule type" value="Genomic_DNA"/>
</dbReference>
<dbReference type="AlphaFoldDB" id="A0A375CR77"/>
<name>A0A375CR77_9BURK</name>
<dbReference type="Proteomes" id="UP000254259">
    <property type="component" value="Plasmid CBM2636p"/>
</dbReference>
<evidence type="ECO:0000313" key="5">
    <source>
        <dbReference type="Proteomes" id="UP000254259"/>
    </source>
</evidence>
<evidence type="ECO:0000313" key="7">
    <source>
        <dbReference type="Proteomes" id="UP000257139"/>
    </source>
</evidence>
<feature type="domain" description="Insertion element IS402-like" evidence="1">
    <location>
        <begin position="4"/>
        <end position="50"/>
    </location>
</feature>
<geneLocation type="plasmid" evidence="4">
    <name>CBM2636p</name>
</geneLocation>
<geneLocation type="plasmid" evidence="7">
    <name>cbm2594_p</name>
</geneLocation>
<dbReference type="EMBL" id="LT984815">
    <property type="protein sequence ID" value="SPD69541.1"/>
    <property type="molecule type" value="Genomic_DNA"/>
</dbReference>
<evidence type="ECO:0000259" key="1">
    <source>
        <dbReference type="Pfam" id="PF13340"/>
    </source>
</evidence>
<dbReference type="PANTHER" id="PTHR46637">
    <property type="entry name" value="TIS1421-TRANSPOSASE PROTEIN A"/>
    <property type="match status" value="1"/>
</dbReference>
<dbReference type="InterPro" id="IPR025161">
    <property type="entry name" value="IS402-like_dom"/>
</dbReference>
<evidence type="ECO:0000313" key="2">
    <source>
        <dbReference type="EMBL" id="SOY77932.1"/>
    </source>
</evidence>
<keyword evidence="4" id="KW-0614">Plasmid</keyword>
<dbReference type="Proteomes" id="UP000257016">
    <property type="component" value="Unassembled WGS sequence"/>
</dbReference>
<accession>A0A375CR77</accession>
<reference evidence="5 6" key="1">
    <citation type="submission" date="2018-01" db="EMBL/GenBank/DDBJ databases">
        <authorList>
            <person name="Clerissi C."/>
        </authorList>
    </citation>
    <scope>NUCLEOTIDE SEQUENCE [LARGE SCALE GENOMIC DNA]</scope>
    <source>
        <strain evidence="2">Cupriavidus taiwanensis LMG 19430</strain>
        <strain evidence="3">Cupriavidus taiwanensis STM 6021</strain>
        <strain evidence="4">Cupriavidus taiwanensis SWF 66322</strain>
        <plasmid evidence="6">cbm2586_p</plasmid>
        <plasmid evidence="7">cbm2594_p</plasmid>
        <plasmid evidence="5">cbm2636p</plasmid>
        <plasmid evidence="4">CBM2636p</plasmid>
    </source>
</reference>
<evidence type="ECO:0000313" key="3">
    <source>
        <dbReference type="EMBL" id="SPC25273.1"/>
    </source>
</evidence>
<dbReference type="InterPro" id="IPR052909">
    <property type="entry name" value="Transposase_6_like"/>
</dbReference>
<sequence length="248" mass="26924">MKLSLSGIVIALHTGIPWKDLPQELGFGSGMTYWRRLRDWQASGVWTRMHLALLTRLREHGQIDWSRASIDAAAVASPRGPADRSRGGIGHLDQQHGAAHALHQYAHCRAVTRTLDGVAFPVPGHEPVVDLRRALMDADHVGNLATPVGATRAQQVLSVALAQTSDELATQFAARVGVNGVVDGLVGHVALAVVRKGALESSGISWGDHFWSRKWRTTRHSTLSAASLRAGRLAWRRCARRAYAVIAP</sequence>
<dbReference type="PANTHER" id="PTHR46637:SF1">
    <property type="entry name" value="BLL5188 PROTEIN"/>
    <property type="match status" value="1"/>
</dbReference>